<dbReference type="Gene3D" id="3.40.140.10">
    <property type="entry name" value="Cytidine Deaminase, domain 2"/>
    <property type="match status" value="1"/>
</dbReference>
<dbReference type="CDD" id="cd01283">
    <property type="entry name" value="cytidine_deaminase"/>
    <property type="match status" value="1"/>
</dbReference>
<dbReference type="PANTHER" id="PTHR11644:SF2">
    <property type="entry name" value="CYTIDINE DEAMINASE"/>
    <property type="match status" value="1"/>
</dbReference>
<dbReference type="InterPro" id="IPR002125">
    <property type="entry name" value="CMP_dCMP_dom"/>
</dbReference>
<feature type="domain" description="CMP/dCMP-type deaminase" evidence="3">
    <location>
        <begin position="79"/>
        <end position="170"/>
    </location>
</feature>
<evidence type="ECO:0000259" key="3">
    <source>
        <dbReference type="PROSITE" id="PS51747"/>
    </source>
</evidence>
<dbReference type="GO" id="GO:0055086">
    <property type="term" value="P:nucleobase-containing small molecule metabolic process"/>
    <property type="evidence" value="ECO:0007669"/>
    <property type="project" value="UniProtKB-ARBA"/>
</dbReference>
<organism evidence="4 5">
    <name type="scientific">Fusarium longipes</name>
    <dbReference type="NCBI Taxonomy" id="694270"/>
    <lineage>
        <taxon>Eukaryota</taxon>
        <taxon>Fungi</taxon>
        <taxon>Dikarya</taxon>
        <taxon>Ascomycota</taxon>
        <taxon>Pezizomycotina</taxon>
        <taxon>Sordariomycetes</taxon>
        <taxon>Hypocreomycetidae</taxon>
        <taxon>Hypocreales</taxon>
        <taxon>Nectriaceae</taxon>
        <taxon>Fusarium</taxon>
    </lineage>
</organism>
<sequence>MTETPDAETMNDKGPPAHVTEHGTGYKHHSPLTTRAFLSFPFPFLSFPLFLPMETPETITRGDAAKTAEVCAAHGITPEEFSELRTRATAAKATAYCPYSQFRVGATVLSSEGVLTSGANVENASYPVGTCAERVALGTAVTSGHRGFRAIAVATDIAPPASPCGMCRQL</sequence>
<evidence type="ECO:0000313" key="5">
    <source>
        <dbReference type="Proteomes" id="UP000266234"/>
    </source>
</evidence>
<dbReference type="GO" id="GO:0008270">
    <property type="term" value="F:zinc ion binding"/>
    <property type="evidence" value="ECO:0007669"/>
    <property type="project" value="TreeGrafter"/>
</dbReference>
<dbReference type="EMBL" id="PXOG01000236">
    <property type="protein sequence ID" value="RGP65287.1"/>
    <property type="molecule type" value="Genomic_DNA"/>
</dbReference>
<dbReference type="OrthoDB" id="414540at2759"/>
<dbReference type="PANTHER" id="PTHR11644">
    <property type="entry name" value="CYTIDINE DEAMINASE"/>
    <property type="match status" value="1"/>
</dbReference>
<dbReference type="NCBIfam" id="NF004064">
    <property type="entry name" value="PRK05578.1"/>
    <property type="match status" value="1"/>
</dbReference>
<evidence type="ECO:0000256" key="2">
    <source>
        <dbReference type="SAM" id="MobiDB-lite"/>
    </source>
</evidence>
<dbReference type="InterPro" id="IPR016193">
    <property type="entry name" value="Cytidine_deaminase-like"/>
</dbReference>
<dbReference type="STRING" id="694270.A0A395RZ58"/>
<dbReference type="Proteomes" id="UP000266234">
    <property type="component" value="Unassembled WGS sequence"/>
</dbReference>
<dbReference type="Pfam" id="PF00383">
    <property type="entry name" value="dCMP_cyt_deam_1"/>
    <property type="match status" value="1"/>
</dbReference>
<dbReference type="GO" id="GO:0004126">
    <property type="term" value="F:cytidine deaminase activity"/>
    <property type="evidence" value="ECO:0007669"/>
    <property type="project" value="UniProtKB-ARBA"/>
</dbReference>
<dbReference type="SUPFAM" id="SSF53927">
    <property type="entry name" value="Cytidine deaminase-like"/>
    <property type="match status" value="1"/>
</dbReference>
<evidence type="ECO:0000313" key="4">
    <source>
        <dbReference type="EMBL" id="RGP65287.1"/>
    </source>
</evidence>
<dbReference type="GO" id="GO:0005829">
    <property type="term" value="C:cytosol"/>
    <property type="evidence" value="ECO:0007669"/>
    <property type="project" value="TreeGrafter"/>
</dbReference>
<protein>
    <submittedName>
        <fullName evidence="4">Cytidine deaminase</fullName>
    </submittedName>
</protein>
<keyword evidence="5" id="KW-1185">Reference proteome</keyword>
<dbReference type="InterPro" id="IPR050202">
    <property type="entry name" value="Cyt/Deoxycyt_deaminase"/>
</dbReference>
<accession>A0A395RZ58</accession>
<dbReference type="GO" id="GO:0072527">
    <property type="term" value="P:pyrimidine-containing compound metabolic process"/>
    <property type="evidence" value="ECO:0007669"/>
    <property type="project" value="UniProtKB-ARBA"/>
</dbReference>
<comment type="similarity">
    <text evidence="1">Belongs to the cytidine and deoxycytidylate deaminase family.</text>
</comment>
<dbReference type="PROSITE" id="PS51747">
    <property type="entry name" value="CYT_DCMP_DEAMINASES_2"/>
    <property type="match status" value="1"/>
</dbReference>
<dbReference type="AlphaFoldDB" id="A0A395RZ58"/>
<name>A0A395RZ58_9HYPO</name>
<proteinExistence type="inferred from homology"/>
<comment type="caution">
    <text evidence="4">The sequence shown here is derived from an EMBL/GenBank/DDBJ whole genome shotgun (WGS) entry which is preliminary data.</text>
</comment>
<gene>
    <name evidence="4" type="ORF">FLONG3_9263</name>
</gene>
<reference evidence="4 5" key="1">
    <citation type="journal article" date="2018" name="PLoS Pathog.">
        <title>Evolution of structural diversity of trichothecenes, a family of toxins produced by plant pathogenic and entomopathogenic fungi.</title>
        <authorList>
            <person name="Proctor R.H."/>
            <person name="McCormick S.P."/>
            <person name="Kim H.S."/>
            <person name="Cardoza R.E."/>
            <person name="Stanley A.M."/>
            <person name="Lindo L."/>
            <person name="Kelly A."/>
            <person name="Brown D.W."/>
            <person name="Lee T."/>
            <person name="Vaughan M.M."/>
            <person name="Alexander N.J."/>
            <person name="Busman M."/>
            <person name="Gutierrez S."/>
        </authorList>
    </citation>
    <scope>NUCLEOTIDE SEQUENCE [LARGE SCALE GENOMIC DNA]</scope>
    <source>
        <strain evidence="4 5">NRRL 20695</strain>
    </source>
</reference>
<evidence type="ECO:0000256" key="1">
    <source>
        <dbReference type="ARBA" id="ARBA00006576"/>
    </source>
</evidence>
<feature type="region of interest" description="Disordered" evidence="2">
    <location>
        <begin position="1"/>
        <end position="27"/>
    </location>
</feature>